<dbReference type="GO" id="GO:0000466">
    <property type="term" value="P:maturation of 5.8S rRNA from tricistronic rRNA transcript (SSU-rRNA, 5.8S rRNA, LSU-rRNA)"/>
    <property type="evidence" value="ECO:0007669"/>
    <property type="project" value="TreeGrafter"/>
</dbReference>
<evidence type="ECO:0008006" key="3">
    <source>
        <dbReference type="Google" id="ProtNLM"/>
    </source>
</evidence>
<evidence type="ECO:0000313" key="1">
    <source>
        <dbReference type="EMBL" id="KAF3603063.1"/>
    </source>
</evidence>
<dbReference type="EMBL" id="QGKX02000004">
    <property type="protein sequence ID" value="KAF3603063.1"/>
    <property type="molecule type" value="Genomic_DNA"/>
</dbReference>
<evidence type="ECO:0000313" key="2">
    <source>
        <dbReference type="Proteomes" id="UP000712600"/>
    </source>
</evidence>
<dbReference type="AlphaFoldDB" id="A0A8S9SSD5"/>
<dbReference type="InterPro" id="IPR039844">
    <property type="entry name" value="URB1"/>
</dbReference>
<name>A0A8S9SSD5_BRACR</name>
<dbReference type="PANTHER" id="PTHR13500">
    <property type="entry name" value="NUCLEOLAR PRERIBOSOMAL-ASSOCIATED PROTEIN 1"/>
    <property type="match status" value="1"/>
</dbReference>
<dbReference type="Proteomes" id="UP000712600">
    <property type="component" value="Unassembled WGS sequence"/>
</dbReference>
<proteinExistence type="predicted"/>
<sequence length="692" mass="78054">MFKSVEVSIYAPETKRSREVRGKRLFLIFPQLEPSSDKVLAPSAKWKHQVAQTVLCHPVVMALLESPLDCGTLPQVQNVEIFPETSLATGMIVLSEIDQHILDLLASTCEHFLFDERNIVQKGELRENKSIVAFKNLVETLLLEFRSKLKLCVGTQSYAPLLQPSQVNHALLRFISPFKLLNLARSMLIDVEELASPNLSKIVSLGLDIAGGAFEMLTLYSQQPAAKRKTYDLLWDLEENNYDSNLLEEVYSLACRFSTSFGLVSADTCLLKVGGGIFRGKHNQHSSAHLLTLIISQIVGRTPEDLIIHCINQASMTRAKILFYLVESSPLHRSVFGHFFYTMLSKQQGDAALTDDQLIMLLPAVLSYLSPVFAKPEKPCSRCLDITSVYSNILRNGFLQWPKFSSGCIFEEKYEEILLSANEDIDTMFKASLLGKAVRMFQEHLAWTESPTKTEDLLKARHLVQNCGLFLWCSSLISMFTTKPIRDEDFHLVVVLNILSATLKISRKVRKIVPAHFTITIDGILQLFEAVANCDSSQVEASAEPSLQFPLNRLYDSEEPQEESMVAKFLRWLCASVILGKLYSKANDTDPTVLSKAKPETLLTLLEYFKTRNPEGSETESEHIIGEVQSSEGDYKLIKSLCSRISSPPEATPDWRWSYHQAWKDHSSEPATDLQKIDERHACQHLLLICFE</sequence>
<dbReference type="GO" id="GO:0000463">
    <property type="term" value="P:maturation of LSU-rRNA from tricistronic rRNA transcript (SSU-rRNA, 5.8S rRNA, LSU-rRNA)"/>
    <property type="evidence" value="ECO:0007669"/>
    <property type="project" value="TreeGrafter"/>
</dbReference>
<protein>
    <recommendedName>
        <fullName evidence="3">Nucleolar pre-ribosomal-associated protein 1 C-terminal domain-containing protein</fullName>
    </recommendedName>
</protein>
<dbReference type="GO" id="GO:0005730">
    <property type="term" value="C:nucleolus"/>
    <property type="evidence" value="ECO:0007669"/>
    <property type="project" value="TreeGrafter"/>
</dbReference>
<organism evidence="1 2">
    <name type="scientific">Brassica cretica</name>
    <name type="common">Mustard</name>
    <dbReference type="NCBI Taxonomy" id="69181"/>
    <lineage>
        <taxon>Eukaryota</taxon>
        <taxon>Viridiplantae</taxon>
        <taxon>Streptophyta</taxon>
        <taxon>Embryophyta</taxon>
        <taxon>Tracheophyta</taxon>
        <taxon>Spermatophyta</taxon>
        <taxon>Magnoliopsida</taxon>
        <taxon>eudicotyledons</taxon>
        <taxon>Gunneridae</taxon>
        <taxon>Pentapetalae</taxon>
        <taxon>rosids</taxon>
        <taxon>malvids</taxon>
        <taxon>Brassicales</taxon>
        <taxon>Brassicaceae</taxon>
        <taxon>Brassiceae</taxon>
        <taxon>Brassica</taxon>
    </lineage>
</organism>
<reference evidence="1" key="1">
    <citation type="submission" date="2019-12" db="EMBL/GenBank/DDBJ databases">
        <title>Genome sequencing and annotation of Brassica cretica.</title>
        <authorList>
            <person name="Studholme D.J."/>
            <person name="Sarris P."/>
        </authorList>
    </citation>
    <scope>NUCLEOTIDE SEQUENCE</scope>
    <source>
        <strain evidence="1">PFS-109/04</strain>
        <tissue evidence="1">Leaf</tissue>
    </source>
</reference>
<dbReference type="PANTHER" id="PTHR13500:SF0">
    <property type="entry name" value="NUCLEOLAR PRE-RIBOSOMAL-ASSOCIATED PROTEIN 1"/>
    <property type="match status" value="1"/>
</dbReference>
<comment type="caution">
    <text evidence="1">The sequence shown here is derived from an EMBL/GenBank/DDBJ whole genome shotgun (WGS) entry which is preliminary data.</text>
</comment>
<gene>
    <name evidence="1" type="ORF">F2Q69_00034143</name>
</gene>
<accession>A0A8S9SSD5</accession>